<keyword evidence="1" id="KW-0963">Cytoplasm</keyword>
<keyword evidence="1" id="KW-0206">Cytoskeleton</keyword>
<reference evidence="4 5" key="2">
    <citation type="submission" date="2018-11" db="EMBL/GenBank/DDBJ databases">
        <authorList>
            <consortium name="Pathogen Informatics"/>
        </authorList>
    </citation>
    <scope>NUCLEOTIDE SEQUENCE [LARGE SCALE GENOMIC DNA]</scope>
</reference>
<evidence type="ECO:0000259" key="3">
    <source>
        <dbReference type="PROSITE" id="PS50202"/>
    </source>
</evidence>
<dbReference type="AlphaFoldDB" id="A0A0M3K6J6"/>
<dbReference type="SUPFAM" id="SSF49354">
    <property type="entry name" value="PapD-like"/>
    <property type="match status" value="1"/>
</dbReference>
<dbReference type="WBParaSite" id="ASIM_0001658701-mRNA-1">
    <property type="protein sequence ID" value="ASIM_0001658701-mRNA-1"/>
    <property type="gene ID" value="ASIM_0001658701"/>
</dbReference>
<dbReference type="OrthoDB" id="5855827at2759"/>
<accession>A0A0M3K6J6</accession>
<evidence type="ECO:0000313" key="5">
    <source>
        <dbReference type="Proteomes" id="UP000267096"/>
    </source>
</evidence>
<dbReference type="PROSITE" id="PS50202">
    <property type="entry name" value="MSP"/>
    <property type="match status" value="1"/>
</dbReference>
<dbReference type="Proteomes" id="UP000267096">
    <property type="component" value="Unassembled WGS sequence"/>
</dbReference>
<dbReference type="InterPro" id="IPR000535">
    <property type="entry name" value="MSP_dom"/>
</dbReference>
<dbReference type="Pfam" id="PF00635">
    <property type="entry name" value="Motile_Sperm"/>
    <property type="match status" value="1"/>
</dbReference>
<evidence type="ECO:0000256" key="1">
    <source>
        <dbReference type="RuleBase" id="RU003425"/>
    </source>
</evidence>
<dbReference type="EMBL" id="UYRR01032723">
    <property type="protein sequence ID" value="VDK56605.1"/>
    <property type="molecule type" value="Genomic_DNA"/>
</dbReference>
<feature type="region of interest" description="Disordered" evidence="2">
    <location>
        <begin position="147"/>
        <end position="200"/>
    </location>
</feature>
<evidence type="ECO:0000256" key="2">
    <source>
        <dbReference type="SAM" id="MobiDB-lite"/>
    </source>
</evidence>
<dbReference type="InterPro" id="IPR008962">
    <property type="entry name" value="PapD-like_sf"/>
</dbReference>
<evidence type="ECO:0000313" key="6">
    <source>
        <dbReference type="WBParaSite" id="ASIM_0001658701-mRNA-1"/>
    </source>
</evidence>
<dbReference type="PANTHER" id="PTHR21513:SF19">
    <property type="entry name" value="MAJOR SPERM PROTEIN"/>
    <property type="match status" value="1"/>
</dbReference>
<name>A0A0M3K6J6_ANISI</name>
<dbReference type="InterPro" id="IPR013783">
    <property type="entry name" value="Ig-like_fold"/>
</dbReference>
<reference evidence="6" key="1">
    <citation type="submission" date="2017-02" db="UniProtKB">
        <authorList>
            <consortium name="WormBaseParasite"/>
        </authorList>
    </citation>
    <scope>IDENTIFICATION</scope>
</reference>
<gene>
    <name evidence="4" type="ORF">ASIM_LOCUS15994</name>
</gene>
<proteinExistence type="predicted"/>
<sequence length="200" mass="22360">MASSQRSIGEPCAFLPNRPGEPYFQLRLIPDRIVFRGERLSEVATTVEMQMINLTQHRQCFKIKCTSVEIFRVRPPLGFLNGGETIPIRITFFSKQVPQTGKHFFVFYHIATNEKAPPRQIWSHVTKPDGVCRVLCAFERDDGAQAVVPDAAPRGAETKPLTPIHKPSTNSNSEKRMDSSTASGRVKSSEKASPPPKNQL</sequence>
<keyword evidence="5" id="KW-1185">Reference proteome</keyword>
<evidence type="ECO:0000313" key="4">
    <source>
        <dbReference type="EMBL" id="VDK56605.1"/>
    </source>
</evidence>
<dbReference type="Gene3D" id="2.60.40.10">
    <property type="entry name" value="Immunoglobulins"/>
    <property type="match status" value="1"/>
</dbReference>
<dbReference type="PANTHER" id="PTHR21513">
    <property type="entry name" value="MAJOR SPERM PROTEIN"/>
    <property type="match status" value="1"/>
</dbReference>
<protein>
    <recommendedName>
        <fullName evidence="1">Major sperm protein</fullName>
    </recommendedName>
</protein>
<organism evidence="6">
    <name type="scientific">Anisakis simplex</name>
    <name type="common">Herring worm</name>
    <dbReference type="NCBI Taxonomy" id="6269"/>
    <lineage>
        <taxon>Eukaryota</taxon>
        <taxon>Metazoa</taxon>
        <taxon>Ecdysozoa</taxon>
        <taxon>Nematoda</taxon>
        <taxon>Chromadorea</taxon>
        <taxon>Rhabditida</taxon>
        <taxon>Spirurina</taxon>
        <taxon>Ascaridomorpha</taxon>
        <taxon>Ascaridoidea</taxon>
        <taxon>Anisakidae</taxon>
        <taxon>Anisakis</taxon>
        <taxon>Anisakis simplex complex</taxon>
    </lineage>
</organism>
<feature type="domain" description="MSP" evidence="3">
    <location>
        <begin position="25"/>
        <end position="140"/>
    </location>
</feature>
<comment type="function">
    <text evidence="1">Central component in molecular interactions underlying sperm crawling. Forms an extensive filament system that extends from sperm villipoda, along the leading edge of the pseudopod.</text>
</comment>